<dbReference type="GO" id="GO:0006888">
    <property type="term" value="P:endoplasmic reticulum to Golgi vesicle-mediated transport"/>
    <property type="evidence" value="ECO:0007669"/>
    <property type="project" value="TreeGrafter"/>
</dbReference>
<feature type="compositionally biased region" description="Low complexity" evidence="13">
    <location>
        <begin position="123"/>
        <end position="134"/>
    </location>
</feature>
<feature type="transmembrane region" description="Helical" evidence="12">
    <location>
        <begin position="154"/>
        <end position="175"/>
    </location>
</feature>
<feature type="transmembrane region" description="Helical" evidence="12">
    <location>
        <begin position="908"/>
        <end position="941"/>
    </location>
</feature>
<evidence type="ECO:0000256" key="2">
    <source>
        <dbReference type="ARBA" id="ARBA00004477"/>
    </source>
</evidence>
<accession>A0AAI8YX59</accession>
<evidence type="ECO:0000256" key="1">
    <source>
        <dbReference type="ARBA" id="ARBA00003496"/>
    </source>
</evidence>
<evidence type="ECO:0000256" key="6">
    <source>
        <dbReference type="ARBA" id="ARBA00022692"/>
    </source>
</evidence>
<evidence type="ECO:0000256" key="10">
    <source>
        <dbReference type="ARBA" id="ARBA00022989"/>
    </source>
</evidence>
<feature type="transmembrane region" description="Helical" evidence="12">
    <location>
        <begin position="1023"/>
        <end position="1042"/>
    </location>
</feature>
<feature type="domain" description="GPI inositol-deacylase PGAP1-like alpha/beta" evidence="14">
    <location>
        <begin position="226"/>
        <end position="469"/>
    </location>
</feature>
<keyword evidence="11 12" id="KW-0472">Membrane</keyword>
<evidence type="ECO:0000256" key="3">
    <source>
        <dbReference type="ARBA" id="ARBA00006931"/>
    </source>
</evidence>
<feature type="transmembrane region" description="Helical" evidence="12">
    <location>
        <begin position="1114"/>
        <end position="1136"/>
    </location>
</feature>
<dbReference type="InterPro" id="IPR029058">
    <property type="entry name" value="AB_hydrolase_fold"/>
</dbReference>
<proteinExistence type="inferred from homology"/>
<feature type="transmembrane region" description="Helical" evidence="12">
    <location>
        <begin position="807"/>
        <end position="826"/>
    </location>
</feature>
<dbReference type="SUPFAM" id="SSF53474">
    <property type="entry name" value="alpha/beta-Hydrolases"/>
    <property type="match status" value="1"/>
</dbReference>
<protein>
    <recommendedName>
        <fullName evidence="4 12">GPI inositol-deacylase</fullName>
        <ecNumber evidence="12">3.1.-.-</ecNumber>
    </recommendedName>
</protein>
<feature type="domain" description="GPI inositol-deacylase transmembrane" evidence="15">
    <location>
        <begin position="812"/>
        <end position="1125"/>
    </location>
</feature>
<name>A0AAI8YX59_9PEZI</name>
<comment type="subcellular location">
    <subcellularLocation>
        <location evidence="2">Endoplasmic reticulum membrane</location>
        <topology evidence="2">Multi-pass membrane protein</topology>
    </subcellularLocation>
</comment>
<feature type="transmembrane region" description="Helical" evidence="12">
    <location>
        <begin position="847"/>
        <end position="867"/>
    </location>
</feature>
<dbReference type="PANTHER" id="PTHR15495">
    <property type="entry name" value="NEGATIVE REGULATOR OF VESICLE FORMATION-RELATED"/>
    <property type="match status" value="1"/>
</dbReference>
<evidence type="ECO:0000256" key="4">
    <source>
        <dbReference type="ARBA" id="ARBA00015856"/>
    </source>
</evidence>
<keyword evidence="7 12" id="KW-0378">Hydrolase</keyword>
<comment type="caution">
    <text evidence="16">The sequence shown here is derived from an EMBL/GenBank/DDBJ whole genome shotgun (WGS) entry which is preliminary data.</text>
</comment>
<evidence type="ECO:0000256" key="12">
    <source>
        <dbReference type="RuleBase" id="RU365011"/>
    </source>
</evidence>
<dbReference type="GO" id="GO:0050185">
    <property type="term" value="F:phosphatidylinositol deacylase activity"/>
    <property type="evidence" value="ECO:0007669"/>
    <property type="project" value="TreeGrafter"/>
</dbReference>
<feature type="region of interest" description="Disordered" evidence="13">
    <location>
        <begin position="1"/>
        <end position="135"/>
    </location>
</feature>
<feature type="compositionally biased region" description="Polar residues" evidence="13">
    <location>
        <begin position="50"/>
        <end position="66"/>
    </location>
</feature>
<keyword evidence="10 12" id="KW-1133">Transmembrane helix</keyword>
<keyword evidence="17" id="KW-1185">Reference proteome</keyword>
<feature type="transmembrane region" description="Helical" evidence="12">
    <location>
        <begin position="962"/>
        <end position="980"/>
    </location>
</feature>
<feature type="transmembrane region" description="Helical" evidence="12">
    <location>
        <begin position="1087"/>
        <end position="1108"/>
    </location>
</feature>
<dbReference type="GO" id="GO:0006505">
    <property type="term" value="P:GPI anchor metabolic process"/>
    <property type="evidence" value="ECO:0007669"/>
    <property type="project" value="TreeGrafter"/>
</dbReference>
<dbReference type="Pfam" id="PF25141">
    <property type="entry name" value="PGAP1_2nd"/>
    <property type="match status" value="1"/>
</dbReference>
<evidence type="ECO:0000313" key="17">
    <source>
        <dbReference type="Proteomes" id="UP001296104"/>
    </source>
</evidence>
<feature type="region of interest" description="Disordered" evidence="13">
    <location>
        <begin position="1142"/>
        <end position="1164"/>
    </location>
</feature>
<dbReference type="GO" id="GO:0015031">
    <property type="term" value="P:protein transport"/>
    <property type="evidence" value="ECO:0007669"/>
    <property type="project" value="UniProtKB-KW"/>
</dbReference>
<dbReference type="Gene3D" id="3.40.50.1820">
    <property type="entry name" value="alpha/beta hydrolase"/>
    <property type="match status" value="1"/>
</dbReference>
<dbReference type="FunFam" id="3.40.50.1820:FF:000056">
    <property type="entry name" value="GPI inositol-deacylase"/>
    <property type="match status" value="1"/>
</dbReference>
<evidence type="ECO:0000259" key="15">
    <source>
        <dbReference type="Pfam" id="PF25140"/>
    </source>
</evidence>
<evidence type="ECO:0000259" key="14">
    <source>
        <dbReference type="Pfam" id="PF07819"/>
    </source>
</evidence>
<dbReference type="GO" id="GO:0005789">
    <property type="term" value="C:endoplasmic reticulum membrane"/>
    <property type="evidence" value="ECO:0007669"/>
    <property type="project" value="UniProtKB-SubCell"/>
</dbReference>
<dbReference type="PANTHER" id="PTHR15495:SF7">
    <property type="entry name" value="GPI INOSITOL-DEACYLASE"/>
    <property type="match status" value="1"/>
</dbReference>
<dbReference type="Pfam" id="PF25140">
    <property type="entry name" value="PGAP1_TMD"/>
    <property type="match status" value="1"/>
</dbReference>
<evidence type="ECO:0000256" key="11">
    <source>
        <dbReference type="ARBA" id="ARBA00023136"/>
    </source>
</evidence>
<dbReference type="EMBL" id="CAVMBE010000018">
    <property type="protein sequence ID" value="CAK3973279.1"/>
    <property type="molecule type" value="Genomic_DNA"/>
</dbReference>
<reference evidence="16" key="1">
    <citation type="submission" date="2023-11" db="EMBL/GenBank/DDBJ databases">
        <authorList>
            <person name="Alioto T."/>
            <person name="Alioto T."/>
            <person name="Gomez Garrido J."/>
        </authorList>
    </citation>
    <scope>NUCLEOTIDE SEQUENCE</scope>
</reference>
<dbReference type="Proteomes" id="UP001296104">
    <property type="component" value="Unassembled WGS sequence"/>
</dbReference>
<evidence type="ECO:0000256" key="13">
    <source>
        <dbReference type="SAM" id="MobiDB-lite"/>
    </source>
</evidence>
<organism evidence="16 17">
    <name type="scientific">Lecanosticta acicola</name>
    <dbReference type="NCBI Taxonomy" id="111012"/>
    <lineage>
        <taxon>Eukaryota</taxon>
        <taxon>Fungi</taxon>
        <taxon>Dikarya</taxon>
        <taxon>Ascomycota</taxon>
        <taxon>Pezizomycotina</taxon>
        <taxon>Dothideomycetes</taxon>
        <taxon>Dothideomycetidae</taxon>
        <taxon>Mycosphaerellales</taxon>
        <taxon>Mycosphaerellaceae</taxon>
        <taxon>Lecanosticta</taxon>
    </lineage>
</organism>
<keyword evidence="9 12" id="KW-0653">Protein transport</keyword>
<evidence type="ECO:0000313" key="16">
    <source>
        <dbReference type="EMBL" id="CAK3973279.1"/>
    </source>
</evidence>
<dbReference type="EC" id="3.1.-.-" evidence="12"/>
<gene>
    <name evidence="16" type="ORF">LECACI_7A003629</name>
</gene>
<comment type="function">
    <text evidence="1 12">Involved in inositol deacylation of GPI-anchored proteins which plays important roles in the quality control and ER-associated degradation of GPI-anchored proteins.</text>
</comment>
<evidence type="ECO:0000256" key="7">
    <source>
        <dbReference type="ARBA" id="ARBA00022801"/>
    </source>
</evidence>
<sequence length="1164" mass="128613">MRRRPSGSGEDEDVRKSASTASSQDKERAESVKSRGGTPSSAIAGEMTSRDNSTGATRGTTRQSLRIQERNERNKSRDVSLSPASEQRTTTATAPPAAPWPRTPISSPALEKNPLNDPHEPTTPKGTPKDTPAPIADHLRQTDLRLRSPWRCSLLTLATSISAILLLLTVVHSFLNRQQDPKGCQMSYMMPSFARFSDFDTEHTRFASKYSLYLYREGGVDEDTRVRGIPVLFIPGNAGSYKQVRPIAAEAAHYFQDVLRNDPEAIRGGKRPLDFFTVDFNEELIAFHGQTLLDQAEYLNEAVAYILALYHQPQRSVREPGLPDPKSVIILGHSMGGVVARAMLRIPNHQEHTINTIITLSAPHARPPISFDPAMVETYNDINTFWRDSYSGLVAGKNPLENVVLVSVAGGGLDTMIPSEYTSLTSLVPETHGFTVFTSSIPNVWTGMDHLAIMWCDQFRKALVKAIFDVVDVRRSSQTRSRPDRIRALRKRLLTGMEPVVEKGLLGQESKLLPLDHESTSILSHGERLVLRSLGDTGAPRAHVLPVPAQPFAEGSKFTLLTDRELDAPEDDGTLSVLLCSIFPPPAGFSVLSSGSSGSARLACKNAAADVSKLPASTNVSVNSFDDAPPFSYLQYDLANISDYEFIAVVENAKESTDGWVIAEFSNAAESSIKVSKGHHQILMSGMKVVLPAKRTMMTELKIPEVHSTLFAYRLEVNRKACRKYGESFAPLMRQYIAEPYESKYFVNAKGGNINVHGLSPYMPPPLMGGGATQGLSLQFWTDPTCNSTIEVSLKVDMLGSAGKLVMRYRTVFAAFPLLVVALVLRKQFKVYDTTGVFMSFTQSMDQCIRTSLPAIFVALTFFAIAVSKSSHSIWTRQLLSSSTGTSESTIDFTVNDLMLGTSDPFFWFLVPLFAIISVGICITMNYFVLIVTHSLALVIGRIRLWMQRESRRGLAPVARPAQQRIVLTTILVVMVITLIPYQFAYMILCVVQVATCIRALTGAQETQKADSYNFYNYTHSMLVLMLWILPINMPVLVVWAHNLAVSWLTPFSTHHNLLSVLGYILLVEMMSDQNMIPRVTSRVRHLTNTIMFCFAIFAAAYGVTYAYKMHYAVNGVCFWLFIVHLSSGPVSLASLGQYMSGSGPSHSTPHPPEAPCSKVKKRP</sequence>
<feature type="transmembrane region" description="Helical" evidence="12">
    <location>
        <begin position="1048"/>
        <end position="1067"/>
    </location>
</feature>
<evidence type="ECO:0000256" key="5">
    <source>
        <dbReference type="ARBA" id="ARBA00022448"/>
    </source>
</evidence>
<dbReference type="InterPro" id="IPR056824">
    <property type="entry name" value="PGAP1_TMD"/>
</dbReference>
<dbReference type="InterPro" id="IPR012908">
    <property type="entry name" value="PGAP1-ab_dom-like"/>
</dbReference>
<feature type="compositionally biased region" description="Basic and acidic residues" evidence="13">
    <location>
        <begin position="67"/>
        <end position="78"/>
    </location>
</feature>
<dbReference type="Pfam" id="PF07819">
    <property type="entry name" value="PGAP1"/>
    <property type="match status" value="1"/>
</dbReference>
<keyword evidence="5 12" id="KW-0813">Transport</keyword>
<evidence type="ECO:0000256" key="9">
    <source>
        <dbReference type="ARBA" id="ARBA00022927"/>
    </source>
</evidence>
<comment type="similarity">
    <text evidence="3 12">Belongs to the GPI inositol-deacylase family.</text>
</comment>
<dbReference type="InterPro" id="IPR039529">
    <property type="entry name" value="PGAP1/BST1"/>
</dbReference>
<feature type="compositionally biased region" description="Basic and acidic residues" evidence="13">
    <location>
        <begin position="24"/>
        <end position="33"/>
    </location>
</feature>
<evidence type="ECO:0000256" key="8">
    <source>
        <dbReference type="ARBA" id="ARBA00022824"/>
    </source>
</evidence>
<keyword evidence="6 12" id="KW-0812">Transmembrane</keyword>
<dbReference type="AlphaFoldDB" id="A0AAI8YX59"/>
<keyword evidence="8 12" id="KW-0256">Endoplasmic reticulum</keyword>